<accession>A0A8H7BT45</accession>
<evidence type="ECO:0000256" key="1">
    <source>
        <dbReference type="SAM" id="MobiDB-lite"/>
    </source>
</evidence>
<organism evidence="2 3">
    <name type="scientific">Apophysomyces ossiformis</name>
    <dbReference type="NCBI Taxonomy" id="679940"/>
    <lineage>
        <taxon>Eukaryota</taxon>
        <taxon>Fungi</taxon>
        <taxon>Fungi incertae sedis</taxon>
        <taxon>Mucoromycota</taxon>
        <taxon>Mucoromycotina</taxon>
        <taxon>Mucoromycetes</taxon>
        <taxon>Mucorales</taxon>
        <taxon>Mucorineae</taxon>
        <taxon>Mucoraceae</taxon>
        <taxon>Apophysomyces</taxon>
    </lineage>
</organism>
<feature type="compositionally biased region" description="Polar residues" evidence="1">
    <location>
        <begin position="1"/>
        <end position="14"/>
    </location>
</feature>
<feature type="compositionally biased region" description="Polar residues" evidence="1">
    <location>
        <begin position="40"/>
        <end position="50"/>
    </location>
</feature>
<feature type="compositionally biased region" description="Polar residues" evidence="1">
    <location>
        <begin position="67"/>
        <end position="85"/>
    </location>
</feature>
<sequence length="103" mass="10913">MQSATKPHSAQTEYENPFASHAETDPFLSSTYIEPDLDLTGQSTTRTTAASPAENANPFANPLLSGNIGSSTSTSAQRQDNSVSFHYTGEDTLDEPVSTTIAS</sequence>
<dbReference type="EMBL" id="JABAYA010000147">
    <property type="protein sequence ID" value="KAF7723559.1"/>
    <property type="molecule type" value="Genomic_DNA"/>
</dbReference>
<feature type="region of interest" description="Disordered" evidence="1">
    <location>
        <begin position="1"/>
        <end position="103"/>
    </location>
</feature>
<reference evidence="2" key="1">
    <citation type="submission" date="2020-01" db="EMBL/GenBank/DDBJ databases">
        <title>Genome Sequencing of Three Apophysomyces-Like Fungal Strains Confirms a Novel Fungal Genus in the Mucoromycota with divergent Burkholderia-like Endosymbiotic Bacteria.</title>
        <authorList>
            <person name="Stajich J.E."/>
            <person name="Macias A.M."/>
            <person name="Carter-House D."/>
            <person name="Lovett B."/>
            <person name="Kasson L.R."/>
            <person name="Berry K."/>
            <person name="Grigoriev I."/>
            <person name="Chang Y."/>
            <person name="Spatafora J."/>
            <person name="Kasson M.T."/>
        </authorList>
    </citation>
    <scope>NUCLEOTIDE SEQUENCE</scope>
    <source>
        <strain evidence="2">NRRL A-21654</strain>
    </source>
</reference>
<protein>
    <submittedName>
        <fullName evidence="2">Uncharacterized protein</fullName>
    </submittedName>
</protein>
<gene>
    <name evidence="2" type="ORF">EC973_001848</name>
</gene>
<dbReference type="AlphaFoldDB" id="A0A8H7BT45"/>
<evidence type="ECO:0000313" key="3">
    <source>
        <dbReference type="Proteomes" id="UP000605846"/>
    </source>
</evidence>
<evidence type="ECO:0000313" key="2">
    <source>
        <dbReference type="EMBL" id="KAF7723559.1"/>
    </source>
</evidence>
<dbReference type="OrthoDB" id="411251at2759"/>
<name>A0A8H7BT45_9FUNG</name>
<dbReference type="Proteomes" id="UP000605846">
    <property type="component" value="Unassembled WGS sequence"/>
</dbReference>
<proteinExistence type="predicted"/>
<keyword evidence="3" id="KW-1185">Reference proteome</keyword>
<comment type="caution">
    <text evidence="2">The sequence shown here is derived from an EMBL/GenBank/DDBJ whole genome shotgun (WGS) entry which is preliminary data.</text>
</comment>